<dbReference type="AlphaFoldDB" id="A0A1H9LYY8"/>
<evidence type="ECO:0000256" key="10">
    <source>
        <dbReference type="ARBA" id="ARBA00030308"/>
    </source>
</evidence>
<feature type="binding site" evidence="13">
    <location>
        <position position="160"/>
    </location>
    <ligand>
        <name>Mg(2+)</name>
        <dbReference type="ChEBI" id="CHEBI:18420"/>
        <label>1</label>
    </ligand>
</feature>
<dbReference type="PROSITE" id="PS51462">
    <property type="entry name" value="NUDIX"/>
    <property type="match status" value="1"/>
</dbReference>
<feature type="binding site" evidence="13">
    <location>
        <position position="108"/>
    </location>
    <ligand>
        <name>Mg(2+)</name>
        <dbReference type="ChEBI" id="CHEBI:18420"/>
        <label>1</label>
    </ligand>
</feature>
<feature type="binding site" evidence="13">
    <location>
        <position position="112"/>
    </location>
    <ligand>
        <name>Mg(2+)</name>
        <dbReference type="ChEBI" id="CHEBI:18420"/>
        <label>1</label>
    </ligand>
</feature>
<evidence type="ECO:0000256" key="8">
    <source>
        <dbReference type="ARBA" id="ARBA00025164"/>
    </source>
</evidence>
<evidence type="ECO:0000256" key="7">
    <source>
        <dbReference type="ARBA" id="ARBA00022842"/>
    </source>
</evidence>
<dbReference type="GO" id="GO:0019693">
    <property type="term" value="P:ribose phosphate metabolic process"/>
    <property type="evidence" value="ECO:0007669"/>
    <property type="project" value="TreeGrafter"/>
</dbReference>
<comment type="similarity">
    <text evidence="2">Belongs to the Nudix hydrolase family. NudF subfamily.</text>
</comment>
<evidence type="ECO:0000256" key="1">
    <source>
        <dbReference type="ARBA" id="ARBA00001946"/>
    </source>
</evidence>
<dbReference type="GO" id="GO:0047631">
    <property type="term" value="F:ADP-ribose diphosphatase activity"/>
    <property type="evidence" value="ECO:0007669"/>
    <property type="project" value="UniProtKB-EC"/>
</dbReference>
<evidence type="ECO:0000313" key="15">
    <source>
        <dbReference type="EMBL" id="SER16023.1"/>
    </source>
</evidence>
<dbReference type="SUPFAM" id="SSF55811">
    <property type="entry name" value="Nudix"/>
    <property type="match status" value="1"/>
</dbReference>
<dbReference type="GO" id="GO:0006753">
    <property type="term" value="P:nucleoside phosphate metabolic process"/>
    <property type="evidence" value="ECO:0007669"/>
    <property type="project" value="TreeGrafter"/>
</dbReference>
<keyword evidence="7 13" id="KW-0460">Magnesium</keyword>
<dbReference type="GO" id="GO:0005829">
    <property type="term" value="C:cytosol"/>
    <property type="evidence" value="ECO:0007669"/>
    <property type="project" value="TreeGrafter"/>
</dbReference>
<evidence type="ECO:0000256" key="12">
    <source>
        <dbReference type="ARBA" id="ARBA00049546"/>
    </source>
</evidence>
<dbReference type="GO" id="GO:0046872">
    <property type="term" value="F:metal ion binding"/>
    <property type="evidence" value="ECO:0007669"/>
    <property type="project" value="UniProtKB-KW"/>
</dbReference>
<feature type="binding site" evidence="13">
    <location>
        <position position="92"/>
    </location>
    <ligand>
        <name>Mg(2+)</name>
        <dbReference type="ChEBI" id="CHEBI:18420"/>
        <label>1</label>
    </ligand>
</feature>
<dbReference type="PROSITE" id="PS00893">
    <property type="entry name" value="NUDIX_BOX"/>
    <property type="match status" value="1"/>
</dbReference>
<dbReference type="CDD" id="cd24155">
    <property type="entry name" value="NUDIX_ADPRase"/>
    <property type="match status" value="1"/>
</dbReference>
<dbReference type="InterPro" id="IPR000086">
    <property type="entry name" value="NUDIX_hydrolase_dom"/>
</dbReference>
<sequence>MAHWQPRFTAADAAIIQQQRTCDGFFKINRLTIRHSLFEGGAIEIVREQFQRGDAVCVLLFDPDKESVVLVEQFRVGALGKADSPWLLELVAGIVEPGETPDDVAMREAQEEAGAAIYDIVPITRYLPSAGGSDEYVDLLCARVDSADVGGVHGLADEGEDILVHVLPFAEVCELVANGTIDNAATIIAVQWLQLNRQRLLQRWGCV</sequence>
<dbReference type="STRING" id="355243.SAMN03080615_04141"/>
<dbReference type="InterPro" id="IPR004385">
    <property type="entry name" value="NDP_pyrophosphatase"/>
</dbReference>
<reference evidence="16" key="1">
    <citation type="submission" date="2016-10" db="EMBL/GenBank/DDBJ databases">
        <authorList>
            <person name="Varghese N."/>
            <person name="Submissions S."/>
        </authorList>
    </citation>
    <scope>NUCLEOTIDE SEQUENCE [LARGE SCALE GENOMIC DNA]</scope>
    <source>
        <strain evidence="16">DSM 18887</strain>
    </source>
</reference>
<keyword evidence="6" id="KW-0378">Hydrolase</keyword>
<dbReference type="Gene3D" id="3.90.79.10">
    <property type="entry name" value="Nucleoside Triphosphate Pyrophosphohydrolase"/>
    <property type="match status" value="1"/>
</dbReference>
<dbReference type="RefSeq" id="WP_091361979.1">
    <property type="nucleotide sequence ID" value="NZ_AP025284.1"/>
</dbReference>
<dbReference type="EMBL" id="FOGB01000020">
    <property type="protein sequence ID" value="SER16023.1"/>
    <property type="molecule type" value="Genomic_DNA"/>
</dbReference>
<evidence type="ECO:0000256" key="11">
    <source>
        <dbReference type="ARBA" id="ARBA00033056"/>
    </source>
</evidence>
<name>A0A1H9LYY8_9GAMM</name>
<dbReference type="InterPro" id="IPR015797">
    <property type="entry name" value="NUDIX_hydrolase-like_dom_sf"/>
</dbReference>
<dbReference type="OrthoDB" id="5292471at2"/>
<dbReference type="InterPro" id="IPR020084">
    <property type="entry name" value="NUDIX_hydrolase_CS"/>
</dbReference>
<comment type="cofactor">
    <cofactor evidence="1 13">
        <name>Mg(2+)</name>
        <dbReference type="ChEBI" id="CHEBI:18420"/>
    </cofactor>
</comment>
<keyword evidence="5 13" id="KW-0479">Metal-binding</keyword>
<evidence type="ECO:0000313" key="16">
    <source>
        <dbReference type="Proteomes" id="UP000198749"/>
    </source>
</evidence>
<feature type="domain" description="Nudix hydrolase" evidence="14">
    <location>
        <begin position="51"/>
        <end position="189"/>
    </location>
</feature>
<evidence type="ECO:0000256" key="5">
    <source>
        <dbReference type="ARBA" id="ARBA00022723"/>
    </source>
</evidence>
<dbReference type="PANTHER" id="PTHR11839:SF5">
    <property type="entry name" value="ADP-RIBOSE PYROPHOSPHATASE"/>
    <property type="match status" value="1"/>
</dbReference>
<keyword evidence="16" id="KW-1185">Reference proteome</keyword>
<proteinExistence type="inferred from homology"/>
<evidence type="ECO:0000256" key="6">
    <source>
        <dbReference type="ARBA" id="ARBA00022801"/>
    </source>
</evidence>
<comment type="catalytic activity">
    <reaction evidence="12">
        <text>ADP-D-ribose + H2O = D-ribose 5-phosphate + AMP + 2 H(+)</text>
        <dbReference type="Rhea" id="RHEA:10412"/>
        <dbReference type="ChEBI" id="CHEBI:15377"/>
        <dbReference type="ChEBI" id="CHEBI:15378"/>
        <dbReference type="ChEBI" id="CHEBI:57967"/>
        <dbReference type="ChEBI" id="CHEBI:78346"/>
        <dbReference type="ChEBI" id="CHEBI:456215"/>
        <dbReference type="EC" id="3.6.1.13"/>
    </reaction>
</comment>
<dbReference type="GO" id="GO:0019144">
    <property type="term" value="F:ADP-sugar diphosphatase activity"/>
    <property type="evidence" value="ECO:0007669"/>
    <property type="project" value="TreeGrafter"/>
</dbReference>
<dbReference type="PANTHER" id="PTHR11839">
    <property type="entry name" value="UDP/ADP-SUGAR PYROPHOSPHATASE"/>
    <property type="match status" value="1"/>
</dbReference>
<accession>A0A1H9LYY8</accession>
<dbReference type="Pfam" id="PF00293">
    <property type="entry name" value="NUDIX"/>
    <property type="match status" value="1"/>
</dbReference>
<comment type="function">
    <text evidence="8">Acts on ADP-mannose and ADP-glucose as well as ADP-ribose. Prevents glycogen biosynthesis. The reaction catalyzed by this enzyme is a limiting step of the gluconeogenic process.</text>
</comment>
<evidence type="ECO:0000256" key="4">
    <source>
        <dbReference type="ARBA" id="ARBA00013297"/>
    </source>
</evidence>
<evidence type="ECO:0000256" key="13">
    <source>
        <dbReference type="PIRSR" id="PIRSR604385-2"/>
    </source>
</evidence>
<gene>
    <name evidence="15" type="ORF">SAMN03080615_04141</name>
</gene>
<protein>
    <recommendedName>
        <fullName evidence="4">ADP-ribose pyrophosphatase</fullName>
        <ecNumber evidence="3">3.6.1.13</ecNumber>
    </recommendedName>
    <alternativeName>
        <fullName evidence="9">ADP-ribose diphosphatase</fullName>
    </alternativeName>
    <alternativeName>
        <fullName evidence="11">ADP-ribose phosphohydrolase</fullName>
    </alternativeName>
    <alternativeName>
        <fullName evidence="10">Adenosine diphosphoribose pyrophosphatase</fullName>
    </alternativeName>
</protein>
<evidence type="ECO:0000256" key="2">
    <source>
        <dbReference type="ARBA" id="ARBA00007482"/>
    </source>
</evidence>
<evidence type="ECO:0000256" key="3">
    <source>
        <dbReference type="ARBA" id="ARBA00012453"/>
    </source>
</evidence>
<dbReference type="NCBIfam" id="TIGR00052">
    <property type="entry name" value="nudix-type nucleoside diphosphatase, YffH/AdpP family"/>
    <property type="match status" value="1"/>
</dbReference>
<evidence type="ECO:0000256" key="9">
    <source>
        <dbReference type="ARBA" id="ARBA00030162"/>
    </source>
</evidence>
<evidence type="ECO:0000259" key="14">
    <source>
        <dbReference type="PROSITE" id="PS51462"/>
    </source>
</evidence>
<dbReference type="Proteomes" id="UP000198749">
    <property type="component" value="Unassembled WGS sequence"/>
</dbReference>
<organism evidence="15 16">
    <name type="scientific">Amphritea atlantica</name>
    <dbReference type="NCBI Taxonomy" id="355243"/>
    <lineage>
        <taxon>Bacteria</taxon>
        <taxon>Pseudomonadati</taxon>
        <taxon>Pseudomonadota</taxon>
        <taxon>Gammaproteobacteria</taxon>
        <taxon>Oceanospirillales</taxon>
        <taxon>Oceanospirillaceae</taxon>
        <taxon>Amphritea</taxon>
    </lineage>
</organism>
<dbReference type="EC" id="3.6.1.13" evidence="3"/>